<dbReference type="InterPro" id="IPR006016">
    <property type="entry name" value="UspA"/>
</dbReference>
<gene>
    <name evidence="3" type="ORF">IF129_13790</name>
</gene>
<dbReference type="Pfam" id="PF00582">
    <property type="entry name" value="Usp"/>
    <property type="match status" value="2"/>
</dbReference>
<evidence type="ECO:0000256" key="1">
    <source>
        <dbReference type="ARBA" id="ARBA00008791"/>
    </source>
</evidence>
<sequence>MPQHVVVGLDGSPESRFAARWAAREAVSREAPLLLVQVQDVDPDPLARVPGETAAHAWAEHTAEDVQAELHRTHAALRSATEVREGPPPDVLAELSSPSGLLVLGSRGLGAIRGFLVGSVALPTVARAHGPVVLVRARPEPSPPETATTAPRARVVVGVDLDAPAAEVLTFAFDTAARWGAALHAVYGWEPPPVFGVRPLVAAEDARVQLNQEKEEALVGLLRPWAEERPAVPVEARAVVGGPGRLLLDAAADAGLLVVGRHARHGRLGPHLGSLAHAALHHAEIPVAVVPHP</sequence>
<dbReference type="SUPFAM" id="SSF52402">
    <property type="entry name" value="Adenine nucleotide alpha hydrolases-like"/>
    <property type="match status" value="2"/>
</dbReference>
<reference evidence="3" key="1">
    <citation type="submission" date="2020-09" db="EMBL/GenBank/DDBJ databases">
        <title>Secondary metabolite and genome analysis of marine Streptomyces chumphonensis KK1-2T.</title>
        <authorList>
            <person name="Phongsopitanun W."/>
            <person name="Kanchanasin P."/>
            <person name="Pittayakhajonwut P."/>
            <person name="Suwanborirux K."/>
            <person name="Tanasupawat S."/>
        </authorList>
    </citation>
    <scope>NUCLEOTIDE SEQUENCE</scope>
    <source>
        <strain evidence="3">KK1-2</strain>
    </source>
</reference>
<name>A0A927EZ34_9ACTN</name>
<keyword evidence="4" id="KW-1185">Reference proteome</keyword>
<evidence type="ECO:0000259" key="2">
    <source>
        <dbReference type="Pfam" id="PF00582"/>
    </source>
</evidence>
<dbReference type="Proteomes" id="UP000632289">
    <property type="component" value="Unassembled WGS sequence"/>
</dbReference>
<dbReference type="Gene3D" id="3.40.50.620">
    <property type="entry name" value="HUPs"/>
    <property type="match status" value="2"/>
</dbReference>
<dbReference type="PANTHER" id="PTHR46268">
    <property type="entry name" value="STRESS RESPONSE PROTEIN NHAX"/>
    <property type="match status" value="1"/>
</dbReference>
<dbReference type="PRINTS" id="PR01438">
    <property type="entry name" value="UNVRSLSTRESS"/>
</dbReference>
<comment type="similarity">
    <text evidence="1">Belongs to the universal stress protein A family.</text>
</comment>
<dbReference type="RefSeq" id="WP_191209922.1">
    <property type="nucleotide sequence ID" value="NZ_BAABKL010000014.1"/>
</dbReference>
<accession>A0A927EZ34</accession>
<protein>
    <submittedName>
        <fullName evidence="3">Universal stress protein</fullName>
    </submittedName>
</protein>
<dbReference type="InterPro" id="IPR006015">
    <property type="entry name" value="Universal_stress_UspA"/>
</dbReference>
<feature type="domain" description="UspA" evidence="2">
    <location>
        <begin position="1"/>
        <end position="136"/>
    </location>
</feature>
<dbReference type="PANTHER" id="PTHR46268:SF6">
    <property type="entry name" value="UNIVERSAL STRESS PROTEIN UP12"/>
    <property type="match status" value="1"/>
</dbReference>
<proteinExistence type="inferred from homology"/>
<evidence type="ECO:0000313" key="4">
    <source>
        <dbReference type="Proteomes" id="UP000632289"/>
    </source>
</evidence>
<dbReference type="EMBL" id="JACXYU010000006">
    <property type="protein sequence ID" value="MBD3932619.1"/>
    <property type="molecule type" value="Genomic_DNA"/>
</dbReference>
<comment type="caution">
    <text evidence="3">The sequence shown here is derived from an EMBL/GenBank/DDBJ whole genome shotgun (WGS) entry which is preliminary data.</text>
</comment>
<evidence type="ECO:0000313" key="3">
    <source>
        <dbReference type="EMBL" id="MBD3932619.1"/>
    </source>
</evidence>
<dbReference type="InterPro" id="IPR014729">
    <property type="entry name" value="Rossmann-like_a/b/a_fold"/>
</dbReference>
<dbReference type="AlphaFoldDB" id="A0A927EZ34"/>
<organism evidence="3 4">
    <name type="scientific">Streptomyces chumphonensis</name>
    <dbReference type="NCBI Taxonomy" id="1214925"/>
    <lineage>
        <taxon>Bacteria</taxon>
        <taxon>Bacillati</taxon>
        <taxon>Actinomycetota</taxon>
        <taxon>Actinomycetes</taxon>
        <taxon>Kitasatosporales</taxon>
        <taxon>Streptomycetaceae</taxon>
        <taxon>Streptomyces</taxon>
    </lineage>
</organism>
<feature type="domain" description="UspA" evidence="2">
    <location>
        <begin position="154"/>
        <end position="291"/>
    </location>
</feature>